<proteinExistence type="predicted"/>
<dbReference type="RefSeq" id="WP_213669160.1">
    <property type="nucleotide sequence ID" value="NZ_JAHCDA010000001.1"/>
</dbReference>
<organism evidence="2 3">
    <name type="scientific">Roseococcus pinisoli</name>
    <dbReference type="NCBI Taxonomy" id="2835040"/>
    <lineage>
        <taxon>Bacteria</taxon>
        <taxon>Pseudomonadati</taxon>
        <taxon>Pseudomonadota</taxon>
        <taxon>Alphaproteobacteria</taxon>
        <taxon>Acetobacterales</taxon>
        <taxon>Roseomonadaceae</taxon>
        <taxon>Roseococcus</taxon>
    </lineage>
</organism>
<dbReference type="EMBL" id="JAHCDA010000001">
    <property type="protein sequence ID" value="MBS7810547.1"/>
    <property type="molecule type" value="Genomic_DNA"/>
</dbReference>
<evidence type="ECO:0000313" key="2">
    <source>
        <dbReference type="EMBL" id="MBS7810547.1"/>
    </source>
</evidence>
<reference evidence="2 3" key="1">
    <citation type="submission" date="2021-05" db="EMBL/GenBank/DDBJ databases">
        <title>Roseococcus sp. XZZS9, whole genome shotgun sequencing project.</title>
        <authorList>
            <person name="Zhao G."/>
            <person name="Shen L."/>
        </authorList>
    </citation>
    <scope>NUCLEOTIDE SEQUENCE [LARGE SCALE GENOMIC DNA]</scope>
    <source>
        <strain evidence="2 3">XZZS9</strain>
    </source>
</reference>
<accession>A0ABS5QC68</accession>
<dbReference type="Proteomes" id="UP000766336">
    <property type="component" value="Unassembled WGS sequence"/>
</dbReference>
<keyword evidence="1" id="KW-0812">Transmembrane</keyword>
<feature type="transmembrane region" description="Helical" evidence="1">
    <location>
        <begin position="12"/>
        <end position="30"/>
    </location>
</feature>
<name>A0ABS5QC68_9PROT</name>
<evidence type="ECO:0000256" key="1">
    <source>
        <dbReference type="SAM" id="Phobius"/>
    </source>
</evidence>
<evidence type="ECO:0000313" key="3">
    <source>
        <dbReference type="Proteomes" id="UP000766336"/>
    </source>
</evidence>
<keyword evidence="1" id="KW-1133">Transmembrane helix</keyword>
<gene>
    <name evidence="2" type="ORF">KHU32_06335</name>
</gene>
<comment type="caution">
    <text evidence="2">The sequence shown here is derived from an EMBL/GenBank/DDBJ whole genome shotgun (WGS) entry which is preliminary data.</text>
</comment>
<protein>
    <submittedName>
        <fullName evidence="2">Uncharacterized protein</fullName>
    </submittedName>
</protein>
<keyword evidence="1" id="KW-0472">Membrane</keyword>
<sequence length="78" mass="8318">MSLLLAQPFVRNVLLVVGLLALGLTAVWWLRRDAASDALNQAAAKAAQTQERIRTDADAAARAAERDGAAGRLRDGTF</sequence>
<keyword evidence="3" id="KW-1185">Reference proteome</keyword>